<protein>
    <submittedName>
        <fullName evidence="1">Uncharacterized protein</fullName>
    </submittedName>
</protein>
<reference evidence="1 2" key="1">
    <citation type="submission" date="2019-03" db="EMBL/GenBank/DDBJ databases">
        <title>Single cell metagenomics reveals metabolic interactions within the superorganism composed of flagellate Streblomastix strix and complex community of Bacteroidetes bacteria on its surface.</title>
        <authorList>
            <person name="Treitli S.C."/>
            <person name="Kolisko M."/>
            <person name="Husnik F."/>
            <person name="Keeling P."/>
            <person name="Hampl V."/>
        </authorList>
    </citation>
    <scope>NUCLEOTIDE SEQUENCE [LARGE SCALE GENOMIC DNA]</scope>
    <source>
        <strain evidence="1">ST1C</strain>
    </source>
</reference>
<proteinExistence type="predicted"/>
<dbReference type="EMBL" id="SNRW01000450">
    <property type="protein sequence ID" value="KAA6401081.1"/>
    <property type="molecule type" value="Genomic_DNA"/>
</dbReference>
<dbReference type="Proteomes" id="UP000324800">
    <property type="component" value="Unassembled WGS sequence"/>
</dbReference>
<comment type="caution">
    <text evidence="1">The sequence shown here is derived from an EMBL/GenBank/DDBJ whole genome shotgun (WGS) entry which is preliminary data.</text>
</comment>
<accession>A0A5J4X1H3</accession>
<gene>
    <name evidence="1" type="ORF">EZS28_003402</name>
</gene>
<dbReference type="AlphaFoldDB" id="A0A5J4X1H3"/>
<organism evidence="1 2">
    <name type="scientific">Streblomastix strix</name>
    <dbReference type="NCBI Taxonomy" id="222440"/>
    <lineage>
        <taxon>Eukaryota</taxon>
        <taxon>Metamonada</taxon>
        <taxon>Preaxostyla</taxon>
        <taxon>Oxymonadida</taxon>
        <taxon>Streblomastigidae</taxon>
        <taxon>Streblomastix</taxon>
    </lineage>
</organism>
<name>A0A5J4X1H3_9EUKA</name>
<sequence length="223" mass="25043">MILLESLLKSRYHRLVKDIRGQRPRLRPHYTKAVVSRKDLNLQFQAIVYRDSSLVDRRMRDHLYSVFNGGKYGIVITGIISTRKSSSSDSSIFLCVGVIHLLLRLRCQSLSVVQVSVTQLVMLRHGSQAEQDGSNSNIVSYLGSLIVEVRLLMQTVDLPLLKTDSVVVQLRNELVKSSIALIVQSFGRGTVMVVILTFTFTIAEIECKRGLSDTNGFSICRCN</sequence>
<evidence type="ECO:0000313" key="2">
    <source>
        <dbReference type="Proteomes" id="UP000324800"/>
    </source>
</evidence>
<evidence type="ECO:0000313" key="1">
    <source>
        <dbReference type="EMBL" id="KAA6401081.1"/>
    </source>
</evidence>